<dbReference type="PANTHER" id="PTHR21240">
    <property type="entry name" value="2-AMINO-3-CARBOXYLMUCONATE-6-SEMIALDEHYDE DECARBOXYLASE"/>
    <property type="match status" value="1"/>
</dbReference>
<dbReference type="EMBL" id="RHGB01000009">
    <property type="protein sequence ID" value="RNL64003.1"/>
    <property type="molecule type" value="Genomic_DNA"/>
</dbReference>
<dbReference type="InterPro" id="IPR032465">
    <property type="entry name" value="ACMSD"/>
</dbReference>
<evidence type="ECO:0000256" key="1">
    <source>
        <dbReference type="ARBA" id="ARBA00023239"/>
    </source>
</evidence>
<evidence type="ECO:0000259" key="2">
    <source>
        <dbReference type="Pfam" id="PF04909"/>
    </source>
</evidence>
<reference evidence="3 4" key="1">
    <citation type="submission" date="2018-10" db="EMBL/GenBank/DDBJ databases">
        <title>Draft genome sequence of Zhongshania sp. DSW25-10.</title>
        <authorList>
            <person name="Oh J."/>
        </authorList>
    </citation>
    <scope>NUCLEOTIDE SEQUENCE [LARGE SCALE GENOMIC DNA]</scope>
    <source>
        <strain evidence="3 4">DSW25-10</strain>
    </source>
</reference>
<gene>
    <name evidence="3" type="ORF">D0911_09725</name>
</gene>
<proteinExistence type="predicted"/>
<evidence type="ECO:0000313" key="3">
    <source>
        <dbReference type="EMBL" id="RNL64003.1"/>
    </source>
</evidence>
<dbReference type="Gene3D" id="3.20.20.140">
    <property type="entry name" value="Metal-dependent hydrolases"/>
    <property type="match status" value="1"/>
</dbReference>
<dbReference type="RefSeq" id="WP_123182464.1">
    <property type="nucleotide sequence ID" value="NZ_RHGB01000009.1"/>
</dbReference>
<name>A0ABX9W470_9GAMM</name>
<accession>A0ABX9W470</accession>
<evidence type="ECO:0000313" key="4">
    <source>
        <dbReference type="Proteomes" id="UP000274695"/>
    </source>
</evidence>
<protein>
    <submittedName>
        <fullName evidence="3">Amidohydrolase</fullName>
    </submittedName>
</protein>
<keyword evidence="1" id="KW-0456">Lyase</keyword>
<sequence length="289" mass="33786">MAMPTDIKVIDLMLSVPGEDNSQWYEFMKPLLMDEESRNMFKMPAQYMFKDIPDSGKKEDYIAYTVEQMDKHNIERAMLGIDDHNEIAKEALRRHPDRFFASLEVNPNNGMDEVRKMVRLHQEFGIKAITGFASGLCPQVPYDDKKWYPIYAKCVELDIPFCPCVGVPGPRLPMAPQKVELLDEVCWFFPELKVVMRHGAEPWEKLAWKLMLKYPNLYYMTSAFAPKHYPEEIVKFANSRGADKVMYAGYFPMGLSLDRIFKDMPNVPFKDEVWPKFLRENARKVFKLD</sequence>
<dbReference type="SUPFAM" id="SSF51556">
    <property type="entry name" value="Metallo-dependent hydrolases"/>
    <property type="match status" value="1"/>
</dbReference>
<organism evidence="3 4">
    <name type="scientific">Zhongshania marina</name>
    <dbReference type="NCBI Taxonomy" id="2304603"/>
    <lineage>
        <taxon>Bacteria</taxon>
        <taxon>Pseudomonadati</taxon>
        <taxon>Pseudomonadota</taxon>
        <taxon>Gammaproteobacteria</taxon>
        <taxon>Cellvibrionales</taxon>
        <taxon>Spongiibacteraceae</taxon>
        <taxon>Zhongshania</taxon>
    </lineage>
</organism>
<dbReference type="InterPro" id="IPR006680">
    <property type="entry name" value="Amidohydro-rel"/>
</dbReference>
<feature type="domain" description="Amidohydrolase-related" evidence="2">
    <location>
        <begin position="63"/>
        <end position="288"/>
    </location>
</feature>
<keyword evidence="4" id="KW-1185">Reference proteome</keyword>
<dbReference type="Pfam" id="PF04909">
    <property type="entry name" value="Amidohydro_2"/>
    <property type="match status" value="1"/>
</dbReference>
<dbReference type="PANTHER" id="PTHR21240:SF19">
    <property type="entry name" value="CATALYTIC_ HYDROLASE"/>
    <property type="match status" value="1"/>
</dbReference>
<dbReference type="Proteomes" id="UP000274695">
    <property type="component" value="Unassembled WGS sequence"/>
</dbReference>
<dbReference type="InterPro" id="IPR032466">
    <property type="entry name" value="Metal_Hydrolase"/>
</dbReference>
<comment type="caution">
    <text evidence="3">The sequence shown here is derived from an EMBL/GenBank/DDBJ whole genome shotgun (WGS) entry which is preliminary data.</text>
</comment>